<feature type="domain" description="ABC transporter" evidence="10">
    <location>
        <begin position="332"/>
        <end position="567"/>
    </location>
</feature>
<dbReference type="GO" id="GO:0005524">
    <property type="term" value="F:ATP binding"/>
    <property type="evidence" value="ECO:0007669"/>
    <property type="project" value="UniProtKB-KW"/>
</dbReference>
<accession>A0A1H7ZSF5</accession>
<feature type="transmembrane region" description="Helical" evidence="9">
    <location>
        <begin position="52"/>
        <end position="80"/>
    </location>
</feature>
<dbReference type="CDD" id="cd18548">
    <property type="entry name" value="ABC_6TM_Tm287_like"/>
    <property type="match status" value="1"/>
</dbReference>
<gene>
    <name evidence="12" type="ORF">SAMN05216180_0811</name>
</gene>
<evidence type="ECO:0000256" key="8">
    <source>
        <dbReference type="ARBA" id="ARBA00023136"/>
    </source>
</evidence>
<dbReference type="InterPro" id="IPR027417">
    <property type="entry name" value="P-loop_NTPase"/>
</dbReference>
<keyword evidence="13" id="KW-1185">Reference proteome</keyword>
<dbReference type="SUPFAM" id="SSF90123">
    <property type="entry name" value="ABC transporter transmembrane region"/>
    <property type="match status" value="1"/>
</dbReference>
<evidence type="ECO:0000256" key="9">
    <source>
        <dbReference type="SAM" id="Phobius"/>
    </source>
</evidence>
<keyword evidence="6 12" id="KW-0067">ATP-binding</keyword>
<dbReference type="PROSITE" id="PS00211">
    <property type="entry name" value="ABC_TRANSPORTER_1"/>
    <property type="match status" value="1"/>
</dbReference>
<keyword evidence="7 9" id="KW-1133">Transmembrane helix</keyword>
<evidence type="ECO:0000256" key="1">
    <source>
        <dbReference type="ARBA" id="ARBA00004651"/>
    </source>
</evidence>
<dbReference type="GO" id="GO:0016887">
    <property type="term" value="F:ATP hydrolysis activity"/>
    <property type="evidence" value="ECO:0007669"/>
    <property type="project" value="InterPro"/>
</dbReference>
<dbReference type="InterPro" id="IPR003439">
    <property type="entry name" value="ABC_transporter-like_ATP-bd"/>
</dbReference>
<dbReference type="GO" id="GO:0005886">
    <property type="term" value="C:plasma membrane"/>
    <property type="evidence" value="ECO:0007669"/>
    <property type="project" value="UniProtKB-SubCell"/>
</dbReference>
<dbReference type="OrthoDB" id="9762778at2"/>
<dbReference type="PANTHER" id="PTHR43394:SF1">
    <property type="entry name" value="ATP-BINDING CASSETTE SUB-FAMILY B MEMBER 10, MITOCHONDRIAL"/>
    <property type="match status" value="1"/>
</dbReference>
<dbReference type="RefSeq" id="WP_092751880.1">
    <property type="nucleotide sequence ID" value="NZ_FOCG01000001.1"/>
</dbReference>
<dbReference type="Pfam" id="PF00005">
    <property type="entry name" value="ABC_tran"/>
    <property type="match status" value="1"/>
</dbReference>
<feature type="transmembrane region" description="Helical" evidence="9">
    <location>
        <begin position="240"/>
        <end position="263"/>
    </location>
</feature>
<feature type="transmembrane region" description="Helical" evidence="9">
    <location>
        <begin position="129"/>
        <end position="149"/>
    </location>
</feature>
<dbReference type="STRING" id="474960.SAMN05216180_0811"/>
<evidence type="ECO:0000259" key="10">
    <source>
        <dbReference type="PROSITE" id="PS50893"/>
    </source>
</evidence>
<dbReference type="PANTHER" id="PTHR43394">
    <property type="entry name" value="ATP-DEPENDENT PERMEASE MDL1, MITOCHONDRIAL"/>
    <property type="match status" value="1"/>
</dbReference>
<comment type="subcellular location">
    <subcellularLocation>
        <location evidence="1">Cell membrane</location>
        <topology evidence="1">Multi-pass membrane protein</topology>
    </subcellularLocation>
</comment>
<protein>
    <submittedName>
        <fullName evidence="12">ATP-binding cassette, subfamily B</fullName>
    </submittedName>
</protein>
<evidence type="ECO:0000256" key="3">
    <source>
        <dbReference type="ARBA" id="ARBA00022475"/>
    </source>
</evidence>
<dbReference type="InterPro" id="IPR011527">
    <property type="entry name" value="ABC1_TM_dom"/>
</dbReference>
<dbReference type="PROSITE" id="PS50929">
    <property type="entry name" value="ABC_TM1F"/>
    <property type="match status" value="1"/>
</dbReference>
<evidence type="ECO:0000313" key="12">
    <source>
        <dbReference type="EMBL" id="SEM60429.1"/>
    </source>
</evidence>
<dbReference type="SUPFAM" id="SSF52540">
    <property type="entry name" value="P-loop containing nucleoside triphosphate hydrolases"/>
    <property type="match status" value="1"/>
</dbReference>
<keyword evidence="3" id="KW-1003">Cell membrane</keyword>
<dbReference type="Gene3D" id="1.20.1560.10">
    <property type="entry name" value="ABC transporter type 1, transmembrane domain"/>
    <property type="match status" value="1"/>
</dbReference>
<dbReference type="Gene3D" id="3.40.50.300">
    <property type="entry name" value="P-loop containing nucleotide triphosphate hydrolases"/>
    <property type="match status" value="1"/>
</dbReference>
<reference evidence="12 13" key="1">
    <citation type="submission" date="2016-10" db="EMBL/GenBank/DDBJ databases">
        <authorList>
            <person name="de Groot N.N."/>
        </authorList>
    </citation>
    <scope>NUCLEOTIDE SEQUENCE [LARGE SCALE GENOMIC DNA]</scope>
    <source>
        <strain evidence="12 13">CGMCC 1.5070</strain>
    </source>
</reference>
<dbReference type="FunFam" id="3.40.50.300:FF:000854">
    <property type="entry name" value="Multidrug ABC transporter ATP-binding protein"/>
    <property type="match status" value="1"/>
</dbReference>
<dbReference type="AlphaFoldDB" id="A0A1H7ZSF5"/>
<keyword evidence="4 9" id="KW-0812">Transmembrane</keyword>
<dbReference type="SMART" id="SM00382">
    <property type="entry name" value="AAA"/>
    <property type="match status" value="1"/>
</dbReference>
<dbReference type="Pfam" id="PF00664">
    <property type="entry name" value="ABC_membrane"/>
    <property type="match status" value="1"/>
</dbReference>
<evidence type="ECO:0000256" key="6">
    <source>
        <dbReference type="ARBA" id="ARBA00022840"/>
    </source>
</evidence>
<evidence type="ECO:0000256" key="5">
    <source>
        <dbReference type="ARBA" id="ARBA00022741"/>
    </source>
</evidence>
<dbReference type="InterPro" id="IPR039421">
    <property type="entry name" value="Type_1_exporter"/>
</dbReference>
<dbReference type="EMBL" id="FOCG01000001">
    <property type="protein sequence ID" value="SEM60429.1"/>
    <property type="molecule type" value="Genomic_DNA"/>
</dbReference>
<dbReference type="InterPro" id="IPR036640">
    <property type="entry name" value="ABC1_TM_sf"/>
</dbReference>
<evidence type="ECO:0000256" key="2">
    <source>
        <dbReference type="ARBA" id="ARBA00022448"/>
    </source>
</evidence>
<dbReference type="GO" id="GO:0015421">
    <property type="term" value="F:ABC-type oligopeptide transporter activity"/>
    <property type="evidence" value="ECO:0007669"/>
    <property type="project" value="TreeGrafter"/>
</dbReference>
<name>A0A1H7ZSF5_9FIRM</name>
<dbReference type="InterPro" id="IPR003593">
    <property type="entry name" value="AAA+_ATPase"/>
</dbReference>
<proteinExistence type="predicted"/>
<evidence type="ECO:0000256" key="7">
    <source>
        <dbReference type="ARBA" id="ARBA00022989"/>
    </source>
</evidence>
<organism evidence="12 13">
    <name type="scientific">Hydrogenoanaerobacterium saccharovorans</name>
    <dbReference type="NCBI Taxonomy" id="474960"/>
    <lineage>
        <taxon>Bacteria</taxon>
        <taxon>Bacillati</taxon>
        <taxon>Bacillota</taxon>
        <taxon>Clostridia</taxon>
        <taxon>Eubacteriales</taxon>
        <taxon>Oscillospiraceae</taxon>
        <taxon>Hydrogenoanaerobacterium</taxon>
    </lineage>
</organism>
<evidence type="ECO:0000256" key="4">
    <source>
        <dbReference type="ARBA" id="ARBA00022692"/>
    </source>
</evidence>
<dbReference type="InterPro" id="IPR017871">
    <property type="entry name" value="ABC_transporter-like_CS"/>
</dbReference>
<evidence type="ECO:0000259" key="11">
    <source>
        <dbReference type="PROSITE" id="PS50929"/>
    </source>
</evidence>
<feature type="transmembrane region" description="Helical" evidence="9">
    <location>
        <begin position="155"/>
        <end position="174"/>
    </location>
</feature>
<keyword evidence="2" id="KW-0813">Transport</keyword>
<keyword evidence="8 9" id="KW-0472">Membrane</keyword>
<keyword evidence="5" id="KW-0547">Nucleotide-binding</keyword>
<sequence length="580" mass="63997">MRSIFKELKSFKLAVFGIVLLTFSSVLADLQLPNLLSNIINKGIVEGNNPYIIRIGLIMIAFALLSAVCNLFNGFLAARLSTGLGRNLRRKLFVKVEGFSLHEFDQIGTASLITRTTNDITQVQNFMMMFMRIVLQAPIMAIGGIFMAVSKNTGLSVIIFLSITVLVTVVLVIASKAMPLSKSMQKKLDAINRVLREKLTGIRVIRAFNTDEHEIKRFDKANIDFSKTSLKMQRIMSSTIPTVMLIMNATTIAIVAVGSKWVAQGTLLDGDIVAVIQYVMQIMISLTMLSMIFVMMPRATASADRINEVMNMQLSIKNPEKPVESSKLKGYVEFKNVSFRFNHAEEPALSNISFSAKPGETTAIIGSTGSGKSTLVNLIPRLYDATEGQVLVDGIDVREYNQSVLRDKIGYVPQKAVLFTGSIAENIRYGNDNAGNEEIKKAAEIAQAWEFISDKPLKLDEHIAQGGTNVSGGQKQRLAIARAIVKKPEIYIFDDSFSALDFKTDVQLRKSLKPETKEATVIIVAQRVSTIMDADRILVLDEGRIVGEGTHQELLQNCDVYKEIVSSQLSAEEIQKGGNV</sequence>
<evidence type="ECO:0000313" key="13">
    <source>
        <dbReference type="Proteomes" id="UP000199158"/>
    </source>
</evidence>
<feature type="transmembrane region" description="Helical" evidence="9">
    <location>
        <begin position="275"/>
        <end position="296"/>
    </location>
</feature>
<dbReference type="PROSITE" id="PS50893">
    <property type="entry name" value="ABC_TRANSPORTER_2"/>
    <property type="match status" value="1"/>
</dbReference>
<feature type="domain" description="ABC transmembrane type-1" evidence="11">
    <location>
        <begin position="16"/>
        <end position="298"/>
    </location>
</feature>
<dbReference type="Proteomes" id="UP000199158">
    <property type="component" value="Unassembled WGS sequence"/>
</dbReference>